<dbReference type="Proteomes" id="UP001056937">
    <property type="component" value="Chromosome 2"/>
</dbReference>
<dbReference type="PANTHER" id="PTHR30203">
    <property type="entry name" value="OUTER MEMBRANE CATION EFFLUX PROTEIN"/>
    <property type="match status" value="1"/>
</dbReference>
<keyword evidence="2" id="KW-0472">Membrane</keyword>
<feature type="signal peptide" evidence="2">
    <location>
        <begin position="1"/>
        <end position="21"/>
    </location>
</feature>
<evidence type="ECO:0000313" key="3">
    <source>
        <dbReference type="EMBL" id="USI74676.1"/>
    </source>
</evidence>
<accession>A0ABY4XD51</accession>
<dbReference type="Gene3D" id="2.20.200.10">
    <property type="entry name" value="Outer membrane efflux proteins (OEP)"/>
    <property type="match status" value="1"/>
</dbReference>
<comment type="similarity">
    <text evidence="1 2">Belongs to the outer membrane factor (OMF) (TC 1.B.17) family.</text>
</comment>
<comment type="subcellular location">
    <subcellularLocation>
        <location evidence="2">Cell membrane</location>
        <topology evidence="2">Lipid-anchor</topology>
    </subcellularLocation>
</comment>
<feature type="chain" id="PRO_5044961406" evidence="2">
    <location>
        <begin position="22"/>
        <end position="479"/>
    </location>
</feature>
<keyword evidence="2" id="KW-1134">Transmembrane beta strand</keyword>
<reference evidence="3" key="1">
    <citation type="journal article" date="2022" name="Toxins">
        <title>Genomic Analysis of Sphingopyxis sp. USTB-05 for Biodegrading Cyanobacterial Hepatotoxins.</title>
        <authorList>
            <person name="Liu C."/>
            <person name="Xu Q."/>
            <person name="Zhao Z."/>
            <person name="Zhang H."/>
            <person name="Liu X."/>
            <person name="Yin C."/>
            <person name="Liu Y."/>
            <person name="Yan H."/>
        </authorList>
    </citation>
    <scope>NUCLEOTIDE SEQUENCE</scope>
    <source>
        <strain evidence="3">NBD5</strain>
    </source>
</reference>
<dbReference type="InterPro" id="IPR010131">
    <property type="entry name" value="MdtP/NodT-like"/>
</dbReference>
<organism evidence="3 4">
    <name type="scientific">Sphingomonas morindae</name>
    <dbReference type="NCBI Taxonomy" id="1541170"/>
    <lineage>
        <taxon>Bacteria</taxon>
        <taxon>Pseudomonadati</taxon>
        <taxon>Pseudomonadota</taxon>
        <taxon>Alphaproteobacteria</taxon>
        <taxon>Sphingomonadales</taxon>
        <taxon>Sphingomonadaceae</taxon>
        <taxon>Sphingomonas</taxon>
    </lineage>
</organism>
<evidence type="ECO:0000256" key="1">
    <source>
        <dbReference type="ARBA" id="ARBA00007613"/>
    </source>
</evidence>
<keyword evidence="2" id="KW-0812">Transmembrane</keyword>
<evidence type="ECO:0000313" key="4">
    <source>
        <dbReference type="Proteomes" id="UP001056937"/>
    </source>
</evidence>
<sequence>MRAIRARRFGASLGSLLVAGCAVVPSFQRPAPPADAAYANLPAAQPGTQRIATGADIPADWWTLFHSPALDALVRRAIAANPDLAAARAALRQSQELAKADRGVFLPSIGVDASTARARNPGVLASPLQSNSNLYTLSTAQLTIGYTLDLFGGARRQAESSAATAEAQRFQSEAAYLTLTSNVVVAAITEASLREQIAATERSIAAQVRILEILRARLRLGDVARADVAAQEALLAQTQQALPPLTKQLAQQRDLIAVLAGQMPGSEQPRVDLATVVLPANLPLSLPARLVDQRPDVRAAEAQLHAAGAQVGVAIAARLPAITLGGDLGGSSTNFSTLLAPENILWNVVGGLTAPLFDGGTLRHRQHAAEAACDQAKAQYRGAVLAAFQNVSDALAAVGSDTEALHAADRAERAAADSLVLAQGQGRLGAIAPLQVLAAEQAYWQASVTLQQARAALYVDAAALFQALGGGWWNRPAER</sequence>
<gene>
    <name evidence="3" type="ORF">LHA26_18165</name>
</gene>
<dbReference type="Pfam" id="PF02321">
    <property type="entry name" value="OEP"/>
    <property type="match status" value="2"/>
</dbReference>
<name>A0ABY4XD51_9SPHN</name>
<proteinExistence type="inferred from homology"/>
<evidence type="ECO:0000256" key="2">
    <source>
        <dbReference type="RuleBase" id="RU362097"/>
    </source>
</evidence>
<dbReference type="EMBL" id="CP084931">
    <property type="protein sequence ID" value="USI74676.1"/>
    <property type="molecule type" value="Genomic_DNA"/>
</dbReference>
<dbReference type="InterPro" id="IPR003423">
    <property type="entry name" value="OMP_efflux"/>
</dbReference>
<dbReference type="PANTHER" id="PTHR30203:SF33">
    <property type="entry name" value="BLR4455 PROTEIN"/>
    <property type="match status" value="1"/>
</dbReference>
<keyword evidence="2" id="KW-0732">Signal</keyword>
<dbReference type="Gene3D" id="1.20.1600.10">
    <property type="entry name" value="Outer membrane efflux proteins (OEP)"/>
    <property type="match status" value="1"/>
</dbReference>
<dbReference type="PROSITE" id="PS51257">
    <property type="entry name" value="PROKAR_LIPOPROTEIN"/>
    <property type="match status" value="1"/>
</dbReference>
<keyword evidence="4" id="KW-1185">Reference proteome</keyword>
<dbReference type="RefSeq" id="WP_252168489.1">
    <property type="nucleotide sequence ID" value="NZ_CP084931.1"/>
</dbReference>
<protein>
    <submittedName>
        <fullName evidence="3">Efflux transporter outer membrane subunit</fullName>
    </submittedName>
</protein>
<dbReference type="NCBIfam" id="TIGR01845">
    <property type="entry name" value="outer_NodT"/>
    <property type="match status" value="1"/>
</dbReference>
<keyword evidence="2" id="KW-0564">Palmitate</keyword>
<keyword evidence="2" id="KW-0449">Lipoprotein</keyword>
<dbReference type="SUPFAM" id="SSF56954">
    <property type="entry name" value="Outer membrane efflux proteins (OEP)"/>
    <property type="match status" value="1"/>
</dbReference>